<evidence type="ECO:0000313" key="2">
    <source>
        <dbReference type="Proteomes" id="UP000499080"/>
    </source>
</evidence>
<organism evidence="1 2">
    <name type="scientific">Araneus ventricosus</name>
    <name type="common">Orbweaver spider</name>
    <name type="synonym">Epeira ventricosa</name>
    <dbReference type="NCBI Taxonomy" id="182803"/>
    <lineage>
        <taxon>Eukaryota</taxon>
        <taxon>Metazoa</taxon>
        <taxon>Ecdysozoa</taxon>
        <taxon>Arthropoda</taxon>
        <taxon>Chelicerata</taxon>
        <taxon>Arachnida</taxon>
        <taxon>Araneae</taxon>
        <taxon>Araneomorphae</taxon>
        <taxon>Entelegynae</taxon>
        <taxon>Araneoidea</taxon>
        <taxon>Araneidae</taxon>
        <taxon>Araneus</taxon>
    </lineage>
</organism>
<gene>
    <name evidence="1" type="ORF">AVEN_150007_1</name>
</gene>
<comment type="caution">
    <text evidence="1">The sequence shown here is derived from an EMBL/GenBank/DDBJ whole genome shotgun (WGS) entry which is preliminary data.</text>
</comment>
<evidence type="ECO:0008006" key="3">
    <source>
        <dbReference type="Google" id="ProtNLM"/>
    </source>
</evidence>
<proteinExistence type="predicted"/>
<keyword evidence="2" id="KW-1185">Reference proteome</keyword>
<dbReference type="Proteomes" id="UP000499080">
    <property type="component" value="Unassembled WGS sequence"/>
</dbReference>
<accession>A0A4Y2HRC0</accession>
<reference evidence="1 2" key="1">
    <citation type="journal article" date="2019" name="Sci. Rep.">
        <title>Orb-weaving spider Araneus ventricosus genome elucidates the spidroin gene catalogue.</title>
        <authorList>
            <person name="Kono N."/>
            <person name="Nakamura H."/>
            <person name="Ohtoshi R."/>
            <person name="Moran D.A.P."/>
            <person name="Shinohara A."/>
            <person name="Yoshida Y."/>
            <person name="Fujiwara M."/>
            <person name="Mori M."/>
            <person name="Tomita M."/>
            <person name="Arakawa K."/>
        </authorList>
    </citation>
    <scope>NUCLEOTIDE SEQUENCE [LARGE SCALE GENOMIC DNA]</scope>
</reference>
<protein>
    <recommendedName>
        <fullName evidence="3">RNase H type-1 domain-containing protein</fullName>
    </recommendedName>
</protein>
<dbReference type="AlphaFoldDB" id="A0A4Y2HRC0"/>
<name>A0A4Y2HRC0_ARAVE</name>
<evidence type="ECO:0000313" key="1">
    <source>
        <dbReference type="EMBL" id="GBM67957.1"/>
    </source>
</evidence>
<dbReference type="EMBL" id="BGPR01002114">
    <property type="protein sequence ID" value="GBM67957.1"/>
    <property type="molecule type" value="Genomic_DNA"/>
</dbReference>
<sequence length="148" mass="17120">MPKPAIQPSSFRTITDRAHVGYSGNEAADVLAKKATQEGIPTYIPAPRNHIKRLLQKESIFRCQKEWHNGETGRSVHNVLPKVKTTPTTWQRPEIMFVTNHGPFPTDLKHQKQHQKQRSLWLRKPRKPLTLCYKLLVYNLIPHNKTVS</sequence>